<sequence>MRIFNISCFLITLFLIMITLSGCRVILFSEDSTPIVKEMGKQRVHIEAKAFVRSASIVIRSETTFPPGTIFDVELKPYPEEATAFQVETYSVAPLKENAVSSTMTVNEKGELEGVVIDRPDINTRYRIQITFNPASQPKKVVNILGSNGEQMEISPGVEQLENSETFVYRKFVNIMKKSEPFGIGAKLDFVPLK</sequence>
<dbReference type="EMBL" id="CP047394">
    <property type="protein sequence ID" value="QHE61671.1"/>
    <property type="molecule type" value="Genomic_DNA"/>
</dbReference>
<organism evidence="1 2">
    <name type="scientific">Rossellomorea vietnamensis</name>
    <dbReference type="NCBI Taxonomy" id="218284"/>
    <lineage>
        <taxon>Bacteria</taxon>
        <taxon>Bacillati</taxon>
        <taxon>Bacillota</taxon>
        <taxon>Bacilli</taxon>
        <taxon>Bacillales</taxon>
        <taxon>Bacillaceae</taxon>
        <taxon>Rossellomorea</taxon>
    </lineage>
</organism>
<dbReference type="PROSITE" id="PS51257">
    <property type="entry name" value="PROKAR_LIPOPROTEIN"/>
    <property type="match status" value="1"/>
</dbReference>
<accession>A0A6I6UQR5</accession>
<evidence type="ECO:0008006" key="3">
    <source>
        <dbReference type="Google" id="ProtNLM"/>
    </source>
</evidence>
<dbReference type="RefSeq" id="WP_159362048.1">
    <property type="nucleotide sequence ID" value="NZ_CP047394.1"/>
</dbReference>
<dbReference type="Proteomes" id="UP000465062">
    <property type="component" value="Chromosome"/>
</dbReference>
<evidence type="ECO:0000313" key="2">
    <source>
        <dbReference type="Proteomes" id="UP000465062"/>
    </source>
</evidence>
<evidence type="ECO:0000313" key="1">
    <source>
        <dbReference type="EMBL" id="QHE61671.1"/>
    </source>
</evidence>
<proteinExistence type="predicted"/>
<dbReference type="AlphaFoldDB" id="A0A6I6UQR5"/>
<protein>
    <recommendedName>
        <fullName evidence="3">Lipoprotein</fullName>
    </recommendedName>
</protein>
<dbReference type="KEGG" id="bvq:FHE72_12080"/>
<gene>
    <name evidence="1" type="ORF">FHE72_12080</name>
</gene>
<name>A0A6I6UQR5_9BACI</name>
<reference evidence="1 2" key="1">
    <citation type="submission" date="2019-06" db="EMBL/GenBank/DDBJ databases">
        <title>An operon consisting of a P-type ATPase gene and a transcriptional regular gene given the different cadmium resistance in Bacillus vietamensis 151-6 and Bacillus marisflavi 151-25.</title>
        <authorList>
            <person name="Yu X."/>
        </authorList>
    </citation>
    <scope>NUCLEOTIDE SEQUENCE [LARGE SCALE GENOMIC DNA]</scope>
    <source>
        <strain evidence="1 2">151-6</strain>
    </source>
</reference>